<dbReference type="RefSeq" id="WP_205722917.1">
    <property type="nucleotide sequence ID" value="NZ_CP070608.1"/>
</dbReference>
<gene>
    <name evidence="1" type="ORF">JR347_04820</name>
</gene>
<dbReference type="AlphaFoldDB" id="A0A974WMX4"/>
<proteinExistence type="predicted"/>
<evidence type="ECO:0000313" key="1">
    <source>
        <dbReference type="EMBL" id="QSE98403.1"/>
    </source>
</evidence>
<dbReference type="Pfam" id="PF13578">
    <property type="entry name" value="Methyltransf_24"/>
    <property type="match status" value="1"/>
</dbReference>
<evidence type="ECO:0000313" key="2">
    <source>
        <dbReference type="Proteomes" id="UP000662783"/>
    </source>
</evidence>
<organism evidence="1 2">
    <name type="scientific">Fulvivirga lutea</name>
    <dbReference type="NCBI Taxonomy" id="2810512"/>
    <lineage>
        <taxon>Bacteria</taxon>
        <taxon>Pseudomonadati</taxon>
        <taxon>Bacteroidota</taxon>
        <taxon>Cytophagia</taxon>
        <taxon>Cytophagales</taxon>
        <taxon>Fulvivirgaceae</taxon>
        <taxon>Fulvivirga</taxon>
    </lineage>
</organism>
<keyword evidence="1" id="KW-0489">Methyltransferase</keyword>
<dbReference type="Proteomes" id="UP000662783">
    <property type="component" value="Chromosome"/>
</dbReference>
<dbReference type="Gene3D" id="3.40.50.150">
    <property type="entry name" value="Vaccinia Virus protein VP39"/>
    <property type="match status" value="1"/>
</dbReference>
<dbReference type="InterPro" id="IPR029063">
    <property type="entry name" value="SAM-dependent_MTases_sf"/>
</dbReference>
<dbReference type="EMBL" id="CP070608">
    <property type="protein sequence ID" value="QSE98403.1"/>
    <property type="molecule type" value="Genomic_DNA"/>
</dbReference>
<sequence>MQVLATKHLINCQFAVDRYQALKKLGAQEKIAEIGVLGGDLSEWFMKNLAPKEVHMIDLYNCADFPGRDRFTKRQHEGFIHNRFENEIKESKAIIKKGISWEVMAHYPNNYFDLIYIDAGHDYNSVKKDLEASANKIKDGGYIVMNDYIMYDHLSNTKYGVVQATNEFCIKNDWEFIYYAFHPNLFCDVVLRKIN</sequence>
<dbReference type="GO" id="GO:0032259">
    <property type="term" value="P:methylation"/>
    <property type="evidence" value="ECO:0007669"/>
    <property type="project" value="UniProtKB-KW"/>
</dbReference>
<dbReference type="GO" id="GO:0008168">
    <property type="term" value="F:methyltransferase activity"/>
    <property type="evidence" value="ECO:0007669"/>
    <property type="project" value="UniProtKB-KW"/>
</dbReference>
<dbReference type="SUPFAM" id="SSF53335">
    <property type="entry name" value="S-adenosyl-L-methionine-dependent methyltransferases"/>
    <property type="match status" value="1"/>
</dbReference>
<accession>A0A974WMX4</accession>
<reference evidence="1" key="1">
    <citation type="submission" date="2021-02" db="EMBL/GenBank/DDBJ databases">
        <title>Fulvivirga sp. S481 isolated from sea water.</title>
        <authorList>
            <person name="Bae S.S."/>
            <person name="Baek K."/>
        </authorList>
    </citation>
    <scope>NUCLEOTIDE SEQUENCE</scope>
    <source>
        <strain evidence="1">S481</strain>
    </source>
</reference>
<dbReference type="KEGG" id="fuv:JR347_04820"/>
<keyword evidence="2" id="KW-1185">Reference proteome</keyword>
<name>A0A974WMX4_9BACT</name>
<protein>
    <submittedName>
        <fullName evidence="1">Class I SAM-dependent methyltransferase</fullName>
    </submittedName>
</protein>
<keyword evidence="1" id="KW-0808">Transferase</keyword>